<feature type="domain" description="ABC transmembrane type-1" evidence="8">
    <location>
        <begin position="101"/>
        <end position="320"/>
    </location>
</feature>
<feature type="transmembrane region" description="Helical" evidence="7">
    <location>
        <begin position="107"/>
        <end position="128"/>
    </location>
</feature>
<keyword evidence="5 7" id="KW-1133">Transmembrane helix</keyword>
<keyword evidence="6 7" id="KW-0472">Membrane</keyword>
<evidence type="ECO:0000259" key="8">
    <source>
        <dbReference type="PROSITE" id="PS50928"/>
    </source>
</evidence>
<accession>A0ABV1KKL9</accession>
<comment type="caution">
    <text evidence="9">The sequence shown here is derived from an EMBL/GenBank/DDBJ whole genome shotgun (WGS) entry which is preliminary data.</text>
</comment>
<evidence type="ECO:0000256" key="5">
    <source>
        <dbReference type="ARBA" id="ARBA00022989"/>
    </source>
</evidence>
<evidence type="ECO:0000256" key="3">
    <source>
        <dbReference type="ARBA" id="ARBA00022475"/>
    </source>
</evidence>
<evidence type="ECO:0000256" key="4">
    <source>
        <dbReference type="ARBA" id="ARBA00022692"/>
    </source>
</evidence>
<feature type="transmembrane region" description="Helical" evidence="7">
    <location>
        <begin position="251"/>
        <end position="272"/>
    </location>
</feature>
<dbReference type="RefSeq" id="WP_349302071.1">
    <property type="nucleotide sequence ID" value="NZ_JBEDNQ010000020.1"/>
</dbReference>
<sequence length="330" mass="36038">MSTVLRYVLRRGVGWLAMIVVATNLTYFLANAFLDPRANYLGLRPQPSDEQIARSLAQWNLDPTVSVFERWWTWITGIVTRWDWGASPIGDEVNAQVAFRVGVSAQLAVTALVLSVLIGVGLGVYSAARQYKPGDRIAQGVSVVLLNTPTPVIGLLVIGLVISVNRAFGNTLFYVAGAQTPGVEGFWPVLVDRLQYLVPPTFVLILVGYVTYYLLQRSMLLDVVNSDFVRTARAKGLTRNRAIRRHGLRTSLIPIATQVAFAIPALFTGTIITERVFSWQGMGDYTVRTILTNDIHGVVAAAAFAAVMTAIGAILADIAVVALDPRVRVR</sequence>
<evidence type="ECO:0000256" key="2">
    <source>
        <dbReference type="ARBA" id="ARBA00022448"/>
    </source>
</evidence>
<comment type="subcellular location">
    <subcellularLocation>
        <location evidence="1 7">Cell membrane</location>
        <topology evidence="1 7">Multi-pass membrane protein</topology>
    </subcellularLocation>
</comment>
<feature type="transmembrane region" description="Helical" evidence="7">
    <location>
        <begin position="140"/>
        <end position="164"/>
    </location>
</feature>
<evidence type="ECO:0000256" key="7">
    <source>
        <dbReference type="RuleBase" id="RU363032"/>
    </source>
</evidence>
<dbReference type="SUPFAM" id="SSF161098">
    <property type="entry name" value="MetI-like"/>
    <property type="match status" value="1"/>
</dbReference>
<dbReference type="EMBL" id="JBEDNQ010000020">
    <property type="protein sequence ID" value="MEQ3555000.1"/>
    <property type="molecule type" value="Genomic_DNA"/>
</dbReference>
<name>A0ABV1KKL9_9PSEU</name>
<dbReference type="Proteomes" id="UP001494902">
    <property type="component" value="Unassembled WGS sequence"/>
</dbReference>
<dbReference type="InterPro" id="IPR035906">
    <property type="entry name" value="MetI-like_sf"/>
</dbReference>
<dbReference type="CDD" id="cd06261">
    <property type="entry name" value="TM_PBP2"/>
    <property type="match status" value="1"/>
</dbReference>
<proteinExistence type="inferred from homology"/>
<evidence type="ECO:0000313" key="9">
    <source>
        <dbReference type="EMBL" id="MEQ3555000.1"/>
    </source>
</evidence>
<reference evidence="9 10" key="1">
    <citation type="submission" date="2024-03" db="EMBL/GenBank/DDBJ databases">
        <title>Draft genome sequence of Pseudonocardia nematodicida JCM 31783.</title>
        <authorList>
            <person name="Butdee W."/>
            <person name="Duangmal K."/>
        </authorList>
    </citation>
    <scope>NUCLEOTIDE SEQUENCE [LARGE SCALE GENOMIC DNA]</scope>
    <source>
        <strain evidence="9 10">JCM 31783</strain>
    </source>
</reference>
<dbReference type="PROSITE" id="PS50928">
    <property type="entry name" value="ABC_TM1"/>
    <property type="match status" value="1"/>
</dbReference>
<comment type="similarity">
    <text evidence="7">Belongs to the binding-protein-dependent transport system permease family.</text>
</comment>
<dbReference type="PANTHER" id="PTHR30465:SF0">
    <property type="entry name" value="OLIGOPEPTIDE TRANSPORT SYSTEM PERMEASE PROTEIN APPB"/>
    <property type="match status" value="1"/>
</dbReference>
<keyword evidence="3" id="KW-1003">Cell membrane</keyword>
<protein>
    <submittedName>
        <fullName evidence="9">ABC transporter permease</fullName>
    </submittedName>
</protein>
<dbReference type="Gene3D" id="1.10.3720.10">
    <property type="entry name" value="MetI-like"/>
    <property type="match status" value="1"/>
</dbReference>
<feature type="transmembrane region" description="Helical" evidence="7">
    <location>
        <begin position="298"/>
        <end position="323"/>
    </location>
</feature>
<dbReference type="InterPro" id="IPR000515">
    <property type="entry name" value="MetI-like"/>
</dbReference>
<feature type="transmembrane region" description="Helical" evidence="7">
    <location>
        <begin position="196"/>
        <end position="215"/>
    </location>
</feature>
<keyword evidence="4 7" id="KW-0812">Transmembrane</keyword>
<dbReference type="Pfam" id="PF00528">
    <property type="entry name" value="BPD_transp_1"/>
    <property type="match status" value="1"/>
</dbReference>
<organism evidence="9 10">
    <name type="scientific">Pseudonocardia nematodicida</name>
    <dbReference type="NCBI Taxonomy" id="1206997"/>
    <lineage>
        <taxon>Bacteria</taxon>
        <taxon>Bacillati</taxon>
        <taxon>Actinomycetota</taxon>
        <taxon>Actinomycetes</taxon>
        <taxon>Pseudonocardiales</taxon>
        <taxon>Pseudonocardiaceae</taxon>
        <taxon>Pseudonocardia</taxon>
    </lineage>
</organism>
<gene>
    <name evidence="9" type="ORF">WIS52_31435</name>
</gene>
<evidence type="ECO:0000256" key="1">
    <source>
        <dbReference type="ARBA" id="ARBA00004651"/>
    </source>
</evidence>
<evidence type="ECO:0000256" key="6">
    <source>
        <dbReference type="ARBA" id="ARBA00023136"/>
    </source>
</evidence>
<keyword evidence="2 7" id="KW-0813">Transport</keyword>
<feature type="transmembrane region" description="Helical" evidence="7">
    <location>
        <begin position="12"/>
        <end position="34"/>
    </location>
</feature>
<evidence type="ECO:0000313" key="10">
    <source>
        <dbReference type="Proteomes" id="UP001494902"/>
    </source>
</evidence>
<dbReference type="PANTHER" id="PTHR30465">
    <property type="entry name" value="INNER MEMBRANE ABC TRANSPORTER"/>
    <property type="match status" value="1"/>
</dbReference>
<keyword evidence="10" id="KW-1185">Reference proteome</keyword>